<organism evidence="1 2">
    <name type="scientific">Coniochaeta ligniaria NRRL 30616</name>
    <dbReference type="NCBI Taxonomy" id="1408157"/>
    <lineage>
        <taxon>Eukaryota</taxon>
        <taxon>Fungi</taxon>
        <taxon>Dikarya</taxon>
        <taxon>Ascomycota</taxon>
        <taxon>Pezizomycotina</taxon>
        <taxon>Sordariomycetes</taxon>
        <taxon>Sordariomycetidae</taxon>
        <taxon>Coniochaetales</taxon>
        <taxon>Coniochaetaceae</taxon>
        <taxon>Coniochaeta</taxon>
    </lineage>
</organism>
<keyword evidence="2" id="KW-1185">Reference proteome</keyword>
<accession>A0A1J7I6Y9</accession>
<dbReference type="Proteomes" id="UP000182658">
    <property type="component" value="Unassembled WGS sequence"/>
</dbReference>
<reference evidence="1 2" key="1">
    <citation type="submission" date="2016-10" db="EMBL/GenBank/DDBJ databases">
        <title>Draft genome sequence of Coniochaeta ligniaria NRRL30616, a lignocellulolytic fungus for bioabatement of inhibitors in plant biomass hydrolysates.</title>
        <authorList>
            <consortium name="DOE Joint Genome Institute"/>
            <person name="Jimenez D.J."/>
            <person name="Hector R.E."/>
            <person name="Riley R."/>
            <person name="Sun H."/>
            <person name="Grigoriev I.V."/>
            <person name="Van Elsas J.D."/>
            <person name="Nichols N.N."/>
        </authorList>
    </citation>
    <scope>NUCLEOTIDE SEQUENCE [LARGE SCALE GENOMIC DNA]</scope>
    <source>
        <strain evidence="1 2">NRRL 30616</strain>
    </source>
</reference>
<evidence type="ECO:0000313" key="2">
    <source>
        <dbReference type="Proteomes" id="UP000182658"/>
    </source>
</evidence>
<dbReference type="EMBL" id="KV875106">
    <property type="protein sequence ID" value="OIW23399.1"/>
    <property type="molecule type" value="Genomic_DNA"/>
</dbReference>
<name>A0A1J7I6Y9_9PEZI</name>
<protein>
    <submittedName>
        <fullName evidence="1">Uncharacterized protein</fullName>
    </submittedName>
</protein>
<dbReference type="InParanoid" id="A0A1J7I6Y9"/>
<gene>
    <name evidence="1" type="ORF">CONLIGDRAFT_126509</name>
</gene>
<evidence type="ECO:0000313" key="1">
    <source>
        <dbReference type="EMBL" id="OIW23399.1"/>
    </source>
</evidence>
<dbReference type="AlphaFoldDB" id="A0A1J7I6Y9"/>
<sequence>MHWGSPWRTLGSSQIGMGRVKGRRRLPLVQYSMKQGGFQVHHEMVSPMLTTSSSTEQPLLGFTILIAGYCVRGSPATDDQ</sequence>
<proteinExistence type="predicted"/>